<protein>
    <recommendedName>
        <fullName evidence="10">Fis family transcriptional regulator</fullName>
    </recommendedName>
</protein>
<keyword evidence="3" id="KW-0805">Transcription regulation</keyword>
<evidence type="ECO:0000256" key="4">
    <source>
        <dbReference type="ARBA" id="ARBA00023163"/>
    </source>
</evidence>
<name>A0A150TEF1_SORCE</name>
<dbReference type="EMBL" id="JEME01002836">
    <property type="protein sequence ID" value="KYG02996.1"/>
    <property type="molecule type" value="Genomic_DNA"/>
</dbReference>
<dbReference type="Gene3D" id="1.10.10.60">
    <property type="entry name" value="Homeodomain-like"/>
    <property type="match status" value="1"/>
</dbReference>
<dbReference type="SUPFAM" id="SSF49879">
    <property type="entry name" value="SMAD/FHA domain"/>
    <property type="match status" value="1"/>
</dbReference>
<dbReference type="SUPFAM" id="SSF46689">
    <property type="entry name" value="Homeodomain-like"/>
    <property type="match status" value="1"/>
</dbReference>
<dbReference type="CDD" id="cd00009">
    <property type="entry name" value="AAA"/>
    <property type="match status" value="1"/>
</dbReference>
<evidence type="ECO:0000256" key="5">
    <source>
        <dbReference type="SAM" id="MobiDB-lite"/>
    </source>
</evidence>
<keyword evidence="4" id="KW-0804">Transcription</keyword>
<dbReference type="InterPro" id="IPR002197">
    <property type="entry name" value="HTH_Fis"/>
</dbReference>
<dbReference type="InterPro" id="IPR009057">
    <property type="entry name" value="Homeodomain-like_sf"/>
</dbReference>
<keyword evidence="2" id="KW-0067">ATP-binding</keyword>
<dbReference type="Gene3D" id="2.60.200.20">
    <property type="match status" value="1"/>
</dbReference>
<dbReference type="SMART" id="SM00382">
    <property type="entry name" value="AAA"/>
    <property type="match status" value="1"/>
</dbReference>
<evidence type="ECO:0000313" key="9">
    <source>
        <dbReference type="Proteomes" id="UP000075502"/>
    </source>
</evidence>
<dbReference type="GO" id="GO:0005524">
    <property type="term" value="F:ATP binding"/>
    <property type="evidence" value="ECO:0007669"/>
    <property type="project" value="UniProtKB-KW"/>
</dbReference>
<dbReference type="PRINTS" id="PR01590">
    <property type="entry name" value="HTHFIS"/>
</dbReference>
<dbReference type="PROSITE" id="PS50006">
    <property type="entry name" value="FHA_DOMAIN"/>
    <property type="match status" value="1"/>
</dbReference>
<dbReference type="FunFam" id="3.40.50.300:FF:000006">
    <property type="entry name" value="DNA-binding transcriptional regulator NtrC"/>
    <property type="match status" value="1"/>
</dbReference>
<feature type="compositionally biased region" description="Basic and acidic residues" evidence="5">
    <location>
        <begin position="1"/>
        <end position="15"/>
    </location>
</feature>
<evidence type="ECO:0000256" key="2">
    <source>
        <dbReference type="ARBA" id="ARBA00022840"/>
    </source>
</evidence>
<dbReference type="PROSITE" id="PS50045">
    <property type="entry name" value="SIGMA54_INTERACT_4"/>
    <property type="match status" value="1"/>
</dbReference>
<dbReference type="Gene3D" id="1.10.8.60">
    <property type="match status" value="1"/>
</dbReference>
<dbReference type="GO" id="GO:0006355">
    <property type="term" value="P:regulation of DNA-templated transcription"/>
    <property type="evidence" value="ECO:0007669"/>
    <property type="project" value="InterPro"/>
</dbReference>
<dbReference type="SMART" id="SM00240">
    <property type="entry name" value="FHA"/>
    <property type="match status" value="1"/>
</dbReference>
<evidence type="ECO:0008006" key="10">
    <source>
        <dbReference type="Google" id="ProtNLM"/>
    </source>
</evidence>
<feature type="region of interest" description="Disordered" evidence="5">
    <location>
        <begin position="1"/>
        <end position="32"/>
    </location>
</feature>
<evidence type="ECO:0000259" key="7">
    <source>
        <dbReference type="PROSITE" id="PS50045"/>
    </source>
</evidence>
<dbReference type="Pfam" id="PF25601">
    <property type="entry name" value="AAA_lid_14"/>
    <property type="match status" value="1"/>
</dbReference>
<evidence type="ECO:0000256" key="3">
    <source>
        <dbReference type="ARBA" id="ARBA00023015"/>
    </source>
</evidence>
<dbReference type="Gene3D" id="3.40.50.300">
    <property type="entry name" value="P-loop containing nucleotide triphosphate hydrolases"/>
    <property type="match status" value="1"/>
</dbReference>
<gene>
    <name evidence="8" type="ORF">BE21_53785</name>
</gene>
<evidence type="ECO:0000259" key="6">
    <source>
        <dbReference type="PROSITE" id="PS50006"/>
    </source>
</evidence>
<dbReference type="CDD" id="cd00060">
    <property type="entry name" value="FHA"/>
    <property type="match status" value="1"/>
</dbReference>
<comment type="caution">
    <text evidence="8">The sequence shown here is derived from an EMBL/GenBank/DDBJ whole genome shotgun (WGS) entry which is preliminary data.</text>
</comment>
<dbReference type="InterPro" id="IPR002078">
    <property type="entry name" value="Sigma_54_int"/>
</dbReference>
<feature type="domain" description="Sigma-54 factor interaction" evidence="7">
    <location>
        <begin position="293"/>
        <end position="514"/>
    </location>
</feature>
<feature type="region of interest" description="Disordered" evidence="5">
    <location>
        <begin position="542"/>
        <end position="565"/>
    </location>
</feature>
<proteinExistence type="predicted"/>
<dbReference type="InterPro" id="IPR027417">
    <property type="entry name" value="P-loop_NTPase"/>
</dbReference>
<feature type="domain" description="FHA" evidence="6">
    <location>
        <begin position="56"/>
        <end position="105"/>
    </location>
</feature>
<accession>A0A150TEF1</accession>
<dbReference type="InterPro" id="IPR058031">
    <property type="entry name" value="AAA_lid_NorR"/>
</dbReference>
<organism evidence="8 9">
    <name type="scientific">Sorangium cellulosum</name>
    <name type="common">Polyangium cellulosum</name>
    <dbReference type="NCBI Taxonomy" id="56"/>
    <lineage>
        <taxon>Bacteria</taxon>
        <taxon>Pseudomonadati</taxon>
        <taxon>Myxococcota</taxon>
        <taxon>Polyangia</taxon>
        <taxon>Polyangiales</taxon>
        <taxon>Polyangiaceae</taxon>
        <taxon>Sorangium</taxon>
    </lineage>
</organism>
<dbReference type="PANTHER" id="PTHR32071">
    <property type="entry name" value="TRANSCRIPTIONAL REGULATORY PROTEIN"/>
    <property type="match status" value="1"/>
</dbReference>
<dbReference type="AlphaFoldDB" id="A0A150TEF1"/>
<dbReference type="InterPro" id="IPR003593">
    <property type="entry name" value="AAA+_ATPase"/>
</dbReference>
<dbReference type="InterPro" id="IPR025943">
    <property type="entry name" value="Sigma_54_int_dom_ATP-bd_2"/>
</dbReference>
<dbReference type="InterPro" id="IPR000253">
    <property type="entry name" value="FHA_dom"/>
</dbReference>
<dbReference type="SUPFAM" id="SSF52540">
    <property type="entry name" value="P-loop containing nucleoside triphosphate hydrolases"/>
    <property type="match status" value="1"/>
</dbReference>
<dbReference type="PROSITE" id="PS00676">
    <property type="entry name" value="SIGMA54_INTERACT_2"/>
    <property type="match status" value="1"/>
</dbReference>
<dbReference type="InterPro" id="IPR008984">
    <property type="entry name" value="SMAD_FHA_dom_sf"/>
</dbReference>
<dbReference type="Pfam" id="PF00158">
    <property type="entry name" value="Sigma54_activat"/>
    <property type="match status" value="1"/>
</dbReference>
<sequence length="612" mass="66072">MDDQRHDDGRNDTSTEKLPGGGGGPPARPRPRGVSVLFFHRGGIEAMRLDPGQPGMVVGRRAPADLCIPDPVISQPHARFTFLDGYVLVEDLESTNGTWVNRERIDGPAMLTPGGEAMLGNVSAHVVALDPVATSVPLGEAAFHRELAVELARAQCLNRNFAILAVRPSEAEIARARSGSWAMQLSASLRAVDRVHLCRPDTALILLPEASAEDAARVANAVAYGAGGQGGVRRVGLAVYKKAGSSAQKLVDRAREAAGRATLERAVVDASTGRRSEGDVDLFDAPIIGASQRELFSKAQRVASARVPVHIKGETGVGKEVLARFLHDRGPRAGKPFIAVNCGAIPSNIVERELFGHEKGAFTGADQPKPGYFEAAHEGTLFLDEVGELDPEVQKTLLRTLETRSICRVGATQETKIDVRVISATHRDLEAMVEGGQFRRDLYFRLNTIELGMRPLRERSDEIEAFVERFLRRANHENGRSVRSIAPEAMALLRAYSWPGNVRDLRNAIDHAVVLAEGDQIQLEDLPPSLLAKALPAGAEGAPLAVPPPDLAEKPATGRKLRSERDRTEAQLIKAALQETGGNVTKAAEQLGIPRGTLRHKIKVFGIKLPTR</sequence>
<dbReference type="Pfam" id="PF00498">
    <property type="entry name" value="FHA"/>
    <property type="match status" value="1"/>
</dbReference>
<keyword evidence="1" id="KW-0547">Nucleotide-binding</keyword>
<dbReference type="GO" id="GO:0043565">
    <property type="term" value="F:sequence-specific DNA binding"/>
    <property type="evidence" value="ECO:0007669"/>
    <property type="project" value="InterPro"/>
</dbReference>
<evidence type="ECO:0000313" key="8">
    <source>
        <dbReference type="EMBL" id="KYG02996.1"/>
    </source>
</evidence>
<reference evidence="8 9" key="1">
    <citation type="submission" date="2014-02" db="EMBL/GenBank/DDBJ databases">
        <title>The small core and large imbalanced accessory genome model reveals a collaborative survival strategy of Sorangium cellulosum strains in nature.</title>
        <authorList>
            <person name="Han K."/>
            <person name="Peng R."/>
            <person name="Blom J."/>
            <person name="Li Y.-Z."/>
        </authorList>
    </citation>
    <scope>NUCLEOTIDE SEQUENCE [LARGE SCALE GENOMIC DNA]</scope>
    <source>
        <strain evidence="8 9">So0007-03</strain>
    </source>
</reference>
<evidence type="ECO:0000256" key="1">
    <source>
        <dbReference type="ARBA" id="ARBA00022741"/>
    </source>
</evidence>
<dbReference type="Proteomes" id="UP000075502">
    <property type="component" value="Unassembled WGS sequence"/>
</dbReference>
<dbReference type="Pfam" id="PF02954">
    <property type="entry name" value="HTH_8"/>
    <property type="match status" value="1"/>
</dbReference>